<keyword evidence="2" id="KW-0547">Nucleotide-binding</keyword>
<dbReference type="InterPro" id="IPR036634">
    <property type="entry name" value="PRD_sf"/>
</dbReference>
<dbReference type="GO" id="GO:0006355">
    <property type="term" value="P:regulation of DNA-templated transcription"/>
    <property type="evidence" value="ECO:0007669"/>
    <property type="project" value="InterPro"/>
</dbReference>
<evidence type="ECO:0000313" key="9">
    <source>
        <dbReference type="EMBL" id="SNS95988.1"/>
    </source>
</evidence>
<dbReference type="InterPro" id="IPR036390">
    <property type="entry name" value="WH_DNA-bd_sf"/>
</dbReference>
<dbReference type="InterPro" id="IPR011608">
    <property type="entry name" value="PRD"/>
</dbReference>
<evidence type="ECO:0000256" key="1">
    <source>
        <dbReference type="ARBA" id="ARBA00022679"/>
    </source>
</evidence>
<dbReference type="CDD" id="cd00006">
    <property type="entry name" value="PTS_IIA_man"/>
    <property type="match status" value="1"/>
</dbReference>
<dbReference type="SUPFAM" id="SSF46785">
    <property type="entry name" value="Winged helix' DNA-binding domain"/>
    <property type="match status" value="1"/>
</dbReference>
<dbReference type="SUPFAM" id="SSF63520">
    <property type="entry name" value="PTS-regulatory domain, PRD"/>
    <property type="match status" value="2"/>
</dbReference>
<evidence type="ECO:0000259" key="8">
    <source>
        <dbReference type="PROSITE" id="PS51372"/>
    </source>
</evidence>
<keyword evidence="3" id="KW-0418">Kinase</keyword>
<dbReference type="EMBL" id="FZOJ01000030">
    <property type="protein sequence ID" value="SNS95988.1"/>
    <property type="molecule type" value="Genomic_DNA"/>
</dbReference>
<dbReference type="Gene3D" id="3.40.50.300">
    <property type="entry name" value="P-loop containing nucleotide triphosphate hydrolases"/>
    <property type="match status" value="1"/>
</dbReference>
<dbReference type="AlphaFoldDB" id="A0A239IRZ8"/>
<dbReference type="GO" id="GO:0016301">
    <property type="term" value="F:kinase activity"/>
    <property type="evidence" value="ECO:0007669"/>
    <property type="project" value="UniProtKB-KW"/>
</dbReference>
<dbReference type="SUPFAM" id="SSF52540">
    <property type="entry name" value="P-loop containing nucleoside triphosphate hydrolases"/>
    <property type="match status" value="1"/>
</dbReference>
<dbReference type="PANTHER" id="PTHR32071">
    <property type="entry name" value="TRANSCRIPTIONAL REGULATORY PROTEIN"/>
    <property type="match status" value="1"/>
</dbReference>
<dbReference type="InterPro" id="IPR025943">
    <property type="entry name" value="Sigma_54_int_dom_ATP-bd_2"/>
</dbReference>
<feature type="domain" description="PTS EIIA type-4" evidence="7">
    <location>
        <begin position="543"/>
        <end position="674"/>
    </location>
</feature>
<dbReference type="PROSITE" id="PS51096">
    <property type="entry name" value="PTS_EIIA_TYPE_4"/>
    <property type="match status" value="1"/>
</dbReference>
<evidence type="ECO:0000259" key="6">
    <source>
        <dbReference type="PROSITE" id="PS50045"/>
    </source>
</evidence>
<dbReference type="InterPro" id="IPR033887">
    <property type="entry name" value="PTS_IIA_man"/>
</dbReference>
<dbReference type="PROSITE" id="PS50045">
    <property type="entry name" value="SIGMA54_INTERACT_4"/>
    <property type="match status" value="1"/>
</dbReference>
<reference evidence="10" key="1">
    <citation type="submission" date="2017-06" db="EMBL/GenBank/DDBJ databases">
        <authorList>
            <person name="Varghese N."/>
            <person name="Submissions S."/>
        </authorList>
    </citation>
    <scope>NUCLEOTIDE SEQUENCE [LARGE SCALE GENOMIC DNA]</scope>
    <source>
        <strain evidence="10">SCA</strain>
    </source>
</reference>
<dbReference type="OrthoDB" id="9765164at2"/>
<dbReference type="InterPro" id="IPR027417">
    <property type="entry name" value="P-loop_NTPase"/>
</dbReference>
<dbReference type="GO" id="GO:0016020">
    <property type="term" value="C:membrane"/>
    <property type="evidence" value="ECO:0007669"/>
    <property type="project" value="InterPro"/>
</dbReference>
<evidence type="ECO:0000256" key="2">
    <source>
        <dbReference type="ARBA" id="ARBA00022741"/>
    </source>
</evidence>
<dbReference type="PANTHER" id="PTHR32071:SF38">
    <property type="entry name" value="PSP OPERON TRANSCRIPTIONAL ACTIVATOR"/>
    <property type="match status" value="1"/>
</dbReference>
<keyword evidence="1" id="KW-0808">Transferase</keyword>
<protein>
    <submittedName>
        <fullName evidence="9">Transcriptional regulatory protein LevR, contains PRD, AAA+ and EIIA domains</fullName>
    </submittedName>
</protein>
<evidence type="ECO:0000313" key="10">
    <source>
        <dbReference type="Proteomes" id="UP000198304"/>
    </source>
</evidence>
<dbReference type="GO" id="GO:0003677">
    <property type="term" value="F:DNA binding"/>
    <property type="evidence" value="ECO:0007669"/>
    <property type="project" value="UniProtKB-KW"/>
</dbReference>
<dbReference type="InterPro" id="IPR002078">
    <property type="entry name" value="Sigma_54_int"/>
</dbReference>
<organism evidence="9 10">
    <name type="scientific">Anaerovirgula multivorans</name>
    <dbReference type="NCBI Taxonomy" id="312168"/>
    <lineage>
        <taxon>Bacteria</taxon>
        <taxon>Bacillati</taxon>
        <taxon>Bacillota</taxon>
        <taxon>Clostridia</taxon>
        <taxon>Peptostreptococcales</taxon>
        <taxon>Natronincolaceae</taxon>
        <taxon>Anaerovirgula</taxon>
    </lineage>
</organism>
<dbReference type="InterPro" id="IPR036662">
    <property type="entry name" value="PTS_EIIA_man-typ_sf"/>
</dbReference>
<dbReference type="Gene3D" id="3.40.50.510">
    <property type="entry name" value="Phosphotransferase system, mannose-type IIA component"/>
    <property type="match status" value="1"/>
</dbReference>
<dbReference type="Proteomes" id="UP000198304">
    <property type="component" value="Unassembled WGS sequence"/>
</dbReference>
<dbReference type="InterPro" id="IPR025662">
    <property type="entry name" value="Sigma_54_int_dom_ATP-bd_1"/>
</dbReference>
<dbReference type="PROSITE" id="PS51372">
    <property type="entry name" value="PRD_2"/>
    <property type="match status" value="2"/>
</dbReference>
<dbReference type="SMART" id="SM00382">
    <property type="entry name" value="AAA"/>
    <property type="match status" value="1"/>
</dbReference>
<dbReference type="SUPFAM" id="SSF53062">
    <property type="entry name" value="PTS system fructose IIA component-like"/>
    <property type="match status" value="1"/>
</dbReference>
<dbReference type="Gene3D" id="1.10.1790.10">
    <property type="entry name" value="PRD domain"/>
    <property type="match status" value="2"/>
</dbReference>
<proteinExistence type="predicted"/>
<dbReference type="Pfam" id="PF00874">
    <property type="entry name" value="PRD"/>
    <property type="match status" value="2"/>
</dbReference>
<dbReference type="PROSITE" id="PS00676">
    <property type="entry name" value="SIGMA54_INTERACT_2"/>
    <property type="match status" value="1"/>
</dbReference>
<keyword evidence="5" id="KW-0238">DNA-binding</keyword>
<dbReference type="CDD" id="cd00009">
    <property type="entry name" value="AAA"/>
    <property type="match status" value="1"/>
</dbReference>
<evidence type="ECO:0000256" key="4">
    <source>
        <dbReference type="ARBA" id="ARBA00022840"/>
    </source>
</evidence>
<feature type="domain" description="PRD" evidence="8">
    <location>
        <begin position="435"/>
        <end position="540"/>
    </location>
</feature>
<name>A0A239IRZ8_9FIRM</name>
<dbReference type="InterPro" id="IPR003593">
    <property type="entry name" value="AAA+_ATPase"/>
</dbReference>
<gene>
    <name evidence="9" type="ORF">SAMN05446037_10305</name>
</gene>
<sequence length="896" mass="102006">MKRIDIVYDKLKEMDTGDRVSASILAEVLGLSRANVSSDLNRLCQEGMVIKDDRTRPVLFSPAEKNSPNKEGTILDRFSQKNSSLYSAIEQAKAAVLYPPNGMHMLILGETGVGKSMFAELIHRYAVEMNKMNENSPFIVFNCADYANNPQLLISQLFGHRKGAYTGADYDKAGLIEKADGGILFLDEVHRLPPEGQEMFFTFMDRSTFRRLGETELERKAKVLIISATTENPESTLLKTFTRRIPMVLRISNLQERSFDERFHLIGIFFREEASRLGKPIEVSVNSMRALLNYECKNNVGQLKTDIQLACAKAYADYVSNNKENIRIRSMDLPSYIRDGLYKMEIEDRQLWNKLIGINTKYCIFDKSEENMLLELDNDEKSIYEIIDMDIHELRARGFSSSAIEGELEKSIEEYYTKYIYRINRNSDISNLKNIVGKDIIKVVEEVLDYSEKSLNRPLSKKVLYGMTVHIAHALDRIKRNKKIVNPQLNKIRVAYKKEFNTAVDCLKIMERIFEITLPIDEAGFLAMFFVYDDTHTTKDINDVQVIVIAHGNNTATSMVEAANNLLGENHAIGINAPLDENPKSVLARLIAYLRESDITSDVLLLVDMGSLTTFGEEVEKELGIQTKTISLVSTLHVIEATRKAMLGYSLEEIYTDLLHIDNFFGDPAGKAKMDERFDTKLVIITLCTTGEGSATAIKELLERQLEFDKNLLDIIPINLVGRENINLRLKNIDRFNRIIFIVTPFTIETTAPLFGIEEVFSQEATLEMQKIIDIETTYFKIADTLKNLLIHISAEKSIKDIKKFTKAIENKLNIKIDTKALIGITLHIACMLDRLKGGGEIQPFKERDQYISQHPQLYKVVKNASADIMNKYDIVISDDEICNIMLFFNPSNFID</sequence>
<dbReference type="RefSeq" id="WP_089284703.1">
    <property type="nucleotide sequence ID" value="NZ_FZOJ01000030.1"/>
</dbReference>
<dbReference type="GO" id="GO:0005524">
    <property type="term" value="F:ATP binding"/>
    <property type="evidence" value="ECO:0007669"/>
    <property type="project" value="UniProtKB-KW"/>
</dbReference>
<dbReference type="Pfam" id="PF00158">
    <property type="entry name" value="Sigma54_activat"/>
    <property type="match status" value="1"/>
</dbReference>
<feature type="domain" description="PRD" evidence="8">
    <location>
        <begin position="793"/>
        <end position="896"/>
    </location>
</feature>
<accession>A0A239IRZ8</accession>
<evidence type="ECO:0000256" key="5">
    <source>
        <dbReference type="ARBA" id="ARBA00023125"/>
    </source>
</evidence>
<evidence type="ECO:0000256" key="3">
    <source>
        <dbReference type="ARBA" id="ARBA00022777"/>
    </source>
</evidence>
<keyword evidence="10" id="KW-1185">Reference proteome</keyword>
<keyword evidence="4" id="KW-0067">ATP-binding</keyword>
<dbReference type="InterPro" id="IPR004701">
    <property type="entry name" value="PTS_EIIA_man-typ"/>
</dbReference>
<evidence type="ECO:0000259" key="7">
    <source>
        <dbReference type="PROSITE" id="PS51096"/>
    </source>
</evidence>
<dbReference type="GO" id="GO:0009401">
    <property type="term" value="P:phosphoenolpyruvate-dependent sugar phosphotransferase system"/>
    <property type="evidence" value="ECO:0007669"/>
    <property type="project" value="InterPro"/>
</dbReference>
<dbReference type="Pfam" id="PF03610">
    <property type="entry name" value="EIIA-man"/>
    <property type="match status" value="1"/>
</dbReference>
<feature type="domain" description="Sigma-54 factor interaction" evidence="6">
    <location>
        <begin position="78"/>
        <end position="312"/>
    </location>
</feature>
<dbReference type="PROSITE" id="PS00675">
    <property type="entry name" value="SIGMA54_INTERACT_1"/>
    <property type="match status" value="1"/>
</dbReference>